<dbReference type="SUPFAM" id="SSF50249">
    <property type="entry name" value="Nucleic acid-binding proteins"/>
    <property type="match status" value="1"/>
</dbReference>
<sequence length="180" mass="19804">MNNVSLLGRLTKDPELRYTQGGQASCRFTLAVDRGLSREKRQELEANNQPTADFISITTWGKTAELVANYLSKGRQLAVEGSIRTGSYENKEGQRVYTTEVWANRIHFISDGSGNRAGGSQYDQSRPGAFQANQSRPMNQAGPSNAPVNHFAQDQAKQAGPSQDNDTSGFYPIDNDDIPF</sequence>
<dbReference type="InterPro" id="IPR000424">
    <property type="entry name" value="Primosome_PriB/ssb"/>
</dbReference>
<dbReference type="InterPro" id="IPR012340">
    <property type="entry name" value="NA-bd_OB-fold"/>
</dbReference>
<evidence type="ECO:0000256" key="1">
    <source>
        <dbReference type="ARBA" id="ARBA00023125"/>
    </source>
</evidence>
<feature type="compositionally biased region" description="Polar residues" evidence="4">
    <location>
        <begin position="131"/>
        <end position="147"/>
    </location>
</feature>
<dbReference type="PROSITE" id="PS50935">
    <property type="entry name" value="SSB"/>
    <property type="match status" value="1"/>
</dbReference>
<name>A0A8H2M6W1_9FIRM</name>
<dbReference type="GO" id="GO:0003697">
    <property type="term" value="F:single-stranded DNA binding"/>
    <property type="evidence" value="ECO:0007669"/>
    <property type="project" value="UniProtKB-UniRule"/>
</dbReference>
<dbReference type="Gene3D" id="2.40.50.140">
    <property type="entry name" value="Nucleic acid-binding proteins"/>
    <property type="match status" value="1"/>
</dbReference>
<accession>A0A8H2M6W1</accession>
<dbReference type="RefSeq" id="WP_131749686.1">
    <property type="nucleotide sequence ID" value="NZ_CAACYI010000001.1"/>
</dbReference>
<gene>
    <name evidence="5" type="primary">ssb_1</name>
    <name evidence="5" type="ORF">NCTC13150_01631</name>
</gene>
<evidence type="ECO:0000313" key="6">
    <source>
        <dbReference type="Proteomes" id="UP000377798"/>
    </source>
</evidence>
<reference evidence="5 6" key="1">
    <citation type="submission" date="2019-02" db="EMBL/GenBank/DDBJ databases">
        <authorList>
            <consortium name="Pathogen Informatics"/>
        </authorList>
    </citation>
    <scope>NUCLEOTIDE SEQUENCE [LARGE SCALE GENOMIC DNA]</scope>
    <source>
        <strain evidence="5 6">3012STDY7089603</strain>
    </source>
</reference>
<dbReference type="AlphaFoldDB" id="A0A8H2M6W1"/>
<proteinExistence type="inferred from homology"/>
<evidence type="ECO:0000256" key="3">
    <source>
        <dbReference type="PIRNR" id="PIRNR002070"/>
    </source>
</evidence>
<dbReference type="PIRSF" id="PIRSF002070">
    <property type="entry name" value="SSB"/>
    <property type="match status" value="1"/>
</dbReference>
<dbReference type="EMBL" id="CAACYI010000001">
    <property type="protein sequence ID" value="VFB17048.1"/>
    <property type="molecule type" value="Genomic_DNA"/>
</dbReference>
<evidence type="ECO:0000313" key="5">
    <source>
        <dbReference type="EMBL" id="VFB17048.1"/>
    </source>
</evidence>
<keyword evidence="1 2" id="KW-0238">DNA-binding</keyword>
<dbReference type="Pfam" id="PF00436">
    <property type="entry name" value="SSB"/>
    <property type="match status" value="1"/>
</dbReference>
<comment type="caution">
    <text evidence="2">Lacks conserved residue(s) required for the propagation of feature annotation.</text>
</comment>
<keyword evidence="6" id="KW-1185">Reference proteome</keyword>
<evidence type="ECO:0000256" key="4">
    <source>
        <dbReference type="SAM" id="MobiDB-lite"/>
    </source>
</evidence>
<dbReference type="CDD" id="cd04496">
    <property type="entry name" value="SSB_OBF"/>
    <property type="match status" value="1"/>
</dbReference>
<protein>
    <recommendedName>
        <fullName evidence="2 3">Single-stranded DNA-binding protein</fullName>
        <shortName evidence="2">SSB</shortName>
    </recommendedName>
</protein>
<dbReference type="Proteomes" id="UP000377798">
    <property type="component" value="Unassembled WGS sequence"/>
</dbReference>
<organism evidence="5 6">
    <name type="scientific">Urinicoccus massiliensis</name>
    <dbReference type="NCBI Taxonomy" id="1723382"/>
    <lineage>
        <taxon>Bacteria</taxon>
        <taxon>Bacillati</taxon>
        <taxon>Bacillota</taxon>
        <taxon>Tissierellia</taxon>
        <taxon>Tissierellales</taxon>
        <taxon>Peptoniphilaceae</taxon>
        <taxon>Urinicoccus</taxon>
    </lineage>
</organism>
<dbReference type="GO" id="GO:0006260">
    <property type="term" value="P:DNA replication"/>
    <property type="evidence" value="ECO:0007669"/>
    <property type="project" value="InterPro"/>
</dbReference>
<evidence type="ECO:0000256" key="2">
    <source>
        <dbReference type="HAMAP-Rule" id="MF_00984"/>
    </source>
</evidence>
<comment type="caution">
    <text evidence="5">The sequence shown here is derived from an EMBL/GenBank/DDBJ whole genome shotgun (WGS) entry which is preliminary data.</text>
</comment>
<dbReference type="NCBIfam" id="TIGR00621">
    <property type="entry name" value="ssb"/>
    <property type="match status" value="1"/>
</dbReference>
<comment type="subunit">
    <text evidence="2">Homotetramer.</text>
</comment>
<feature type="region of interest" description="Disordered" evidence="4">
    <location>
        <begin position="113"/>
        <end position="180"/>
    </location>
</feature>
<dbReference type="GO" id="GO:0009295">
    <property type="term" value="C:nucleoid"/>
    <property type="evidence" value="ECO:0007669"/>
    <property type="project" value="TreeGrafter"/>
</dbReference>
<dbReference type="HAMAP" id="MF_00984">
    <property type="entry name" value="SSB"/>
    <property type="match status" value="1"/>
</dbReference>
<dbReference type="PANTHER" id="PTHR10302">
    <property type="entry name" value="SINGLE-STRANDED DNA-BINDING PROTEIN"/>
    <property type="match status" value="1"/>
</dbReference>
<dbReference type="InterPro" id="IPR011344">
    <property type="entry name" value="ssDNA-bd"/>
</dbReference>
<dbReference type="PANTHER" id="PTHR10302:SF27">
    <property type="entry name" value="SINGLE-STRANDED DNA-BINDING PROTEIN"/>
    <property type="match status" value="1"/>
</dbReference>